<accession>A0A2Z4H513</accession>
<organismHost>
    <name type="scientific">Homo sapiens</name>
    <name type="common">Human</name>
    <dbReference type="NCBI Taxonomy" id="9606"/>
</organismHost>
<sequence>MGRRTLGRTVGGAVWWGAIHGLRGTKGRVGRCWFRLPHLRAIVRHRRVHPIGGAGPSPHVRQFLLQRRHRPHQRRDGLVGPGRLAGRAPRVDPARPASSLPGVVRVVRVRFVLVAVGLRRPRLVPATLSRPPDPRVSRGRLTARLAVRGYGPHQRGYLRLEWAGSREQHPGILMGDVGRVMLGKTRAVRPIGHGPRRSRETKRGMRLGLGRGVAGDELVVMGGRDPQVAPVAGRRGGRGARCRNGVHGGQYRGRGDPALTDDWAPVTLRRGSDRAGRYVRGLRGPVLIPARRRGNRLRPPHFEFFARLEVGVSGDPGLPPPLGHQAPAVPQHHVVNGGGKQRVGQRLHAGRPGASGQRELGLGGQSPRPLARRRRQVAKGRDGGVETGVVGDDSAEAPPDRAQRYVREQRAIGVRLAPQAFCGQGDRGQVVGDQVQQALLPGERRPAALENRSAGGRLEDALQLHAGDQPHKKRPAGVVDHGQHPPHLAASAVVHVNREWVIRRQGRPHRIRIQCQLARVPAVIQGQKPSHVNGHGPVWQGLLHPVSRGIGCHARTHRDLRGQKKGATGGGRAERRDQTRN</sequence>
<feature type="compositionally biased region" description="Basic and acidic residues" evidence="1">
    <location>
        <begin position="572"/>
        <end position="581"/>
    </location>
</feature>
<evidence type="ECO:0000313" key="2">
    <source>
        <dbReference type="EMBL" id="AWW09841.1"/>
    </source>
</evidence>
<feature type="region of interest" description="Disordered" evidence="1">
    <location>
        <begin position="324"/>
        <end position="401"/>
    </location>
</feature>
<dbReference type="EMBL" id="MG999860">
    <property type="protein sequence ID" value="AWW09841.1"/>
    <property type="molecule type" value="Genomic_DNA"/>
</dbReference>
<name>A0A2Z4H513_HHV1</name>
<evidence type="ECO:0000256" key="1">
    <source>
        <dbReference type="SAM" id="MobiDB-lite"/>
    </source>
</evidence>
<feature type="region of interest" description="Disordered" evidence="1">
    <location>
        <begin position="71"/>
        <end position="96"/>
    </location>
</feature>
<reference evidence="2" key="1">
    <citation type="journal article" date="2018" name="MSphere">
        <title>Ultrasensitive Capture of Human Herpes Simplex Virus Genomes Directly from Clinical Samples Reveals Extraordinarily Limited Evolution in Cell Culture.</title>
        <authorList>
            <person name="Greninger A.L."/>
            <person name="Roychoudhury P."/>
            <person name="Xie H."/>
            <person name="Casto A."/>
            <person name="Cent A."/>
            <person name="Pepper G."/>
            <person name="Koelle D.M."/>
            <person name="Huang M.L."/>
            <person name="Wald A."/>
            <person name="Johnston C."/>
            <person name="Jerome K.R."/>
        </authorList>
    </citation>
    <scope>NUCLEOTIDE SEQUENCE</scope>
    <source>
        <strain evidence="2">25_2006-37406</strain>
    </source>
</reference>
<feature type="region of interest" description="Disordered" evidence="1">
    <location>
        <begin position="554"/>
        <end position="581"/>
    </location>
</feature>
<proteinExistence type="predicted"/>
<protein>
    <submittedName>
        <fullName evidence="2">Uncharacterized protein</fullName>
    </submittedName>
</protein>
<feature type="region of interest" description="Disordered" evidence="1">
    <location>
        <begin position="227"/>
        <end position="253"/>
    </location>
</feature>
<organism evidence="2">
    <name type="scientific">Human herpesvirus 1</name>
    <name type="common">HHV-1</name>
    <name type="synonym">Human herpes simplex virus 1</name>
    <dbReference type="NCBI Taxonomy" id="10298"/>
    <lineage>
        <taxon>Viruses</taxon>
        <taxon>Duplodnaviria</taxon>
        <taxon>Heunggongvirae</taxon>
        <taxon>Peploviricota</taxon>
        <taxon>Herviviricetes</taxon>
        <taxon>Herpesvirales</taxon>
        <taxon>Orthoherpesviridae</taxon>
        <taxon>Alphaherpesvirinae</taxon>
        <taxon>Simplexvirus</taxon>
        <taxon>Simplexvirus humanalpha1</taxon>
    </lineage>
</organism>